<name>A0A0R3RKG6_9BILA</name>
<evidence type="ECO:0000256" key="1">
    <source>
        <dbReference type="SAM" id="Phobius"/>
    </source>
</evidence>
<reference evidence="3" key="1">
    <citation type="submission" date="2017-02" db="UniProtKB">
        <authorList>
            <consortium name="WormBaseParasite"/>
        </authorList>
    </citation>
    <scope>IDENTIFICATION</scope>
</reference>
<keyword evidence="1" id="KW-0472">Membrane</keyword>
<proteinExistence type="predicted"/>
<keyword evidence="1" id="KW-0812">Transmembrane</keyword>
<feature type="transmembrane region" description="Helical" evidence="1">
    <location>
        <begin position="29"/>
        <end position="51"/>
    </location>
</feature>
<evidence type="ECO:0000313" key="2">
    <source>
        <dbReference type="Proteomes" id="UP000050640"/>
    </source>
</evidence>
<accession>A0A0R3RKG6</accession>
<dbReference type="AlphaFoldDB" id="A0A0R3RKG6"/>
<dbReference type="Proteomes" id="UP000050640">
    <property type="component" value="Unplaced"/>
</dbReference>
<organism evidence="2 3">
    <name type="scientific">Elaeophora elaphi</name>
    <dbReference type="NCBI Taxonomy" id="1147741"/>
    <lineage>
        <taxon>Eukaryota</taxon>
        <taxon>Metazoa</taxon>
        <taxon>Ecdysozoa</taxon>
        <taxon>Nematoda</taxon>
        <taxon>Chromadorea</taxon>
        <taxon>Rhabditida</taxon>
        <taxon>Spirurina</taxon>
        <taxon>Spiruromorpha</taxon>
        <taxon>Filarioidea</taxon>
        <taxon>Onchocercidae</taxon>
        <taxon>Elaeophora</taxon>
    </lineage>
</organism>
<keyword evidence="2" id="KW-1185">Reference proteome</keyword>
<keyword evidence="1" id="KW-1133">Transmembrane helix</keyword>
<protein>
    <submittedName>
        <fullName evidence="3">Uncharacterized protein</fullName>
    </submittedName>
</protein>
<sequence>MKNLQPFAFTLPLEVRLTSTVTMESLHHMFISTAVFIFILVLFCAFIFWLIRCWRSKSSYELSAAVIQNKQLSQPEFYQLLRITSETMKIYCTLTVYETEFLIKYKGGNNRSKLQRDEEVTK</sequence>
<dbReference type="WBParaSite" id="EEL_0000197501-mRNA-1">
    <property type="protein sequence ID" value="EEL_0000197501-mRNA-1"/>
    <property type="gene ID" value="EEL_0000197501"/>
</dbReference>
<evidence type="ECO:0000313" key="3">
    <source>
        <dbReference type="WBParaSite" id="EEL_0000197501-mRNA-1"/>
    </source>
</evidence>